<evidence type="ECO:0000313" key="5">
    <source>
        <dbReference type="Proteomes" id="UP000538955"/>
    </source>
</evidence>
<comment type="caution">
    <text evidence="3">The sequence shown here is derived from an EMBL/GenBank/DDBJ whole genome shotgun (WGS) entry which is preliminary data.</text>
</comment>
<sequence length="68" mass="7822">MENGIVYVANIETIEEENQLKTRLENMIGVEKVDIDSKVGEIKVLFETPANLNSIEKEVYDSGFRVRY</sequence>
<dbReference type="Proteomes" id="UP000538955">
    <property type="component" value="Unassembled WGS sequence"/>
</dbReference>
<dbReference type="GO" id="GO:0046872">
    <property type="term" value="F:metal ion binding"/>
    <property type="evidence" value="ECO:0007669"/>
    <property type="project" value="InterPro"/>
</dbReference>
<keyword evidence="5" id="KW-1185">Reference proteome</keyword>
<gene>
    <name evidence="3" type="ORF">EQ811_11350</name>
    <name evidence="2" type="ORF">HHM13_12445</name>
    <name evidence="1" type="ORF">HHM24_13375</name>
</gene>
<dbReference type="Proteomes" id="UP000291949">
    <property type="component" value="Unassembled WGS sequence"/>
</dbReference>
<accession>A0A7Z8E290</accession>
<organism evidence="3 4">
    <name type="scientific">Staphylococcus capitis</name>
    <dbReference type="NCBI Taxonomy" id="29388"/>
    <lineage>
        <taxon>Bacteria</taxon>
        <taxon>Bacillati</taxon>
        <taxon>Bacillota</taxon>
        <taxon>Bacilli</taxon>
        <taxon>Bacillales</taxon>
        <taxon>Staphylococcaceae</taxon>
        <taxon>Staphylococcus</taxon>
    </lineage>
</organism>
<dbReference type="RefSeq" id="WP_023351364.1">
    <property type="nucleotide sequence ID" value="NZ_AP014956.1"/>
</dbReference>
<dbReference type="EMBL" id="JABBMI010000123">
    <property type="protein sequence ID" value="NMK55705.1"/>
    <property type="molecule type" value="Genomic_DNA"/>
</dbReference>
<dbReference type="Proteomes" id="UP000550736">
    <property type="component" value="Unassembled WGS sequence"/>
</dbReference>
<evidence type="ECO:0000313" key="6">
    <source>
        <dbReference type="Proteomes" id="UP000550736"/>
    </source>
</evidence>
<evidence type="ECO:0000313" key="2">
    <source>
        <dbReference type="EMBL" id="NMK98865.1"/>
    </source>
</evidence>
<dbReference type="InterPro" id="IPR036163">
    <property type="entry name" value="HMA_dom_sf"/>
</dbReference>
<dbReference type="AlphaFoldDB" id="A0A7Z8E290"/>
<evidence type="ECO:0000313" key="3">
    <source>
        <dbReference type="EMBL" id="TBW75606.1"/>
    </source>
</evidence>
<reference evidence="5 6" key="2">
    <citation type="submission" date="2020-04" db="EMBL/GenBank/DDBJ databases">
        <title>The Epidemiology and Molecular Characteristics of Linezolid-Resistant Staphylococcus capitis in Huashan Hospital, Shanghai.</title>
        <authorList>
            <person name="Ding L."/>
            <person name="Li P."/>
            <person name="Yang Y."/>
            <person name="Lin D."/>
            <person name="Xu X."/>
        </authorList>
    </citation>
    <scope>NUCLEOTIDE SEQUENCE [LARGE SCALE GENOMIC DNA]</scope>
    <source>
        <strain evidence="2 6">12-86</strain>
        <strain evidence="1 5">17-84</strain>
    </source>
</reference>
<dbReference type="SUPFAM" id="SSF55008">
    <property type="entry name" value="HMA, heavy metal-associated domain"/>
    <property type="match status" value="1"/>
</dbReference>
<proteinExistence type="predicted"/>
<evidence type="ECO:0000313" key="4">
    <source>
        <dbReference type="Proteomes" id="UP000291949"/>
    </source>
</evidence>
<dbReference type="EMBL" id="SCHC01000005">
    <property type="protein sequence ID" value="TBW75606.1"/>
    <property type="molecule type" value="Genomic_DNA"/>
</dbReference>
<dbReference type="NCBIfam" id="NF047536">
    <property type="entry name" value="Cu_chaper_CsoZ"/>
    <property type="match status" value="1"/>
</dbReference>
<evidence type="ECO:0000313" key="1">
    <source>
        <dbReference type="EMBL" id="NMK55705.1"/>
    </source>
</evidence>
<dbReference type="EMBL" id="JABBLX010000075">
    <property type="protein sequence ID" value="NMK98865.1"/>
    <property type="molecule type" value="Genomic_DNA"/>
</dbReference>
<reference evidence="3 4" key="1">
    <citation type="journal article" date="2019" name="Sci. Transl. Med.">
        <title>Quorum sensing between bacterial species on the skin protects against epidermal injury in atopic dermatitis.</title>
        <authorList>
            <person name="Williams M.R."/>
        </authorList>
    </citation>
    <scope>NUCLEOTIDE SEQUENCE [LARGE SCALE GENOMIC DNA]</scope>
    <source>
        <strain evidence="3 4">H8</strain>
    </source>
</reference>
<protein>
    <submittedName>
        <fullName evidence="3">Heavy-metal-associated domain-containing protein</fullName>
    </submittedName>
</protein>
<name>A0A7Z8E290_STACP</name>